<dbReference type="EMBL" id="PFMR01000322">
    <property type="protein sequence ID" value="PIZ14612.1"/>
    <property type="molecule type" value="Genomic_DNA"/>
</dbReference>
<accession>A0A2M7S4X3</accession>
<evidence type="ECO:0000256" key="1">
    <source>
        <dbReference type="SAM" id="MobiDB-lite"/>
    </source>
</evidence>
<dbReference type="Proteomes" id="UP000229307">
    <property type="component" value="Unassembled WGS sequence"/>
</dbReference>
<name>A0A2M7S4X3_9BACT</name>
<evidence type="ECO:0000313" key="3">
    <source>
        <dbReference type="EMBL" id="PIZ14612.1"/>
    </source>
</evidence>
<feature type="domain" description="FecR protein" evidence="2">
    <location>
        <begin position="68"/>
        <end position="173"/>
    </location>
</feature>
<protein>
    <recommendedName>
        <fullName evidence="2">FecR protein domain-containing protein</fullName>
    </recommendedName>
</protein>
<evidence type="ECO:0000259" key="2">
    <source>
        <dbReference type="Pfam" id="PF04773"/>
    </source>
</evidence>
<comment type="caution">
    <text evidence="3">The sequence shown here is derived from an EMBL/GenBank/DDBJ whole genome shotgun (WGS) entry which is preliminary data.</text>
</comment>
<dbReference type="InterPro" id="IPR006860">
    <property type="entry name" value="FecR"/>
</dbReference>
<feature type="region of interest" description="Disordered" evidence="1">
    <location>
        <begin position="244"/>
        <end position="292"/>
    </location>
</feature>
<gene>
    <name evidence="3" type="ORF">COY52_11700</name>
</gene>
<dbReference type="PANTHER" id="PTHR38731">
    <property type="entry name" value="LIPL45-RELATED LIPOPROTEIN-RELATED"/>
    <property type="match status" value="1"/>
</dbReference>
<proteinExistence type="predicted"/>
<dbReference type="Pfam" id="PF04773">
    <property type="entry name" value="FecR"/>
    <property type="match status" value="1"/>
</dbReference>
<dbReference type="AlphaFoldDB" id="A0A2M7S4X3"/>
<dbReference type="Gene3D" id="2.60.120.1440">
    <property type="match status" value="1"/>
</dbReference>
<reference evidence="4" key="1">
    <citation type="submission" date="2017-09" db="EMBL/GenBank/DDBJ databases">
        <title>Depth-based differentiation of microbial function through sediment-hosted aquifers and enrichment of novel symbionts in the deep terrestrial subsurface.</title>
        <authorList>
            <person name="Probst A.J."/>
            <person name="Ladd B."/>
            <person name="Jarett J.K."/>
            <person name="Geller-Mcgrath D.E."/>
            <person name="Sieber C.M.K."/>
            <person name="Emerson J.B."/>
            <person name="Anantharaman K."/>
            <person name="Thomas B.C."/>
            <person name="Malmstrom R."/>
            <person name="Stieglmeier M."/>
            <person name="Klingl A."/>
            <person name="Woyke T."/>
            <person name="Ryan C.M."/>
            <person name="Banfield J.F."/>
        </authorList>
    </citation>
    <scope>NUCLEOTIDE SEQUENCE [LARGE SCALE GENOMIC DNA]</scope>
</reference>
<evidence type="ECO:0000313" key="4">
    <source>
        <dbReference type="Proteomes" id="UP000229307"/>
    </source>
</evidence>
<sequence>MSQGGFLRRAVVFIFSVALICAFGAEGLCREQILVGSFTAVKGKVELLRGGEENWGRAEKDMPVYPGDKVKTGSKAEAELILDDGSMLRIEEKTQIEIIDSKTEEGKGEDGRKNILLNLGAGKILNNFKKLINKESRVSVATSAAIAGIRGTEFSVEAVENKTEVAVFEGEVEVSSPASFEKDAGADLPADEAGVAPQSVKVTQDQQTFVEKGSAPHTPQELTEKMRKYRESVVAKFHERVERNREKLDDIRKRREAKIEGMKKKVSDMQERNQEKIEGLKDRQKEDIKTIK</sequence>
<organism evidence="3 4">
    <name type="scientific">Candidatus Desantisbacteria bacterium CG_4_10_14_0_8_um_filter_48_22</name>
    <dbReference type="NCBI Taxonomy" id="1974543"/>
    <lineage>
        <taxon>Bacteria</taxon>
        <taxon>Candidatus Desantisiibacteriota</taxon>
    </lineage>
</organism>